<reference evidence="1" key="1">
    <citation type="submission" date="2022-10" db="EMBL/GenBank/DDBJ databases">
        <authorList>
            <person name="Hyden B.L."/>
            <person name="Feng K."/>
            <person name="Yates T."/>
            <person name="Jawdy S."/>
            <person name="Smart L.B."/>
            <person name="Muchero W."/>
        </authorList>
    </citation>
    <scope>NUCLEOTIDE SEQUENCE</scope>
    <source>
        <tissue evidence="1">Shoot tip</tissue>
    </source>
</reference>
<accession>A0ABQ8ZMA8</accession>
<sequence length="107" mass="11568">MGKYANANSDSPSSKTIYASICETAVSWIAMLILQRRPFSLLTAMASFTEGSDGIQLLMPLVNKLTVDHSILVARGESDKRPVPVVLLIVGSEYETGNGWPVAINSR</sequence>
<gene>
    <name evidence="1" type="ORF">OIU77_016992</name>
</gene>
<keyword evidence="2" id="KW-1185">Reference proteome</keyword>
<protein>
    <submittedName>
        <fullName evidence="1">Uncharacterized protein</fullName>
    </submittedName>
</protein>
<evidence type="ECO:0000313" key="1">
    <source>
        <dbReference type="EMBL" id="KAJ6303018.1"/>
    </source>
</evidence>
<reference evidence="1" key="2">
    <citation type="journal article" date="2023" name="Int. J. Mol. Sci.">
        <title>De Novo Assembly and Annotation of 11 Diverse Shrub Willow (Salix) Genomes Reveals Novel Gene Organization in Sex-Linked Regions.</title>
        <authorList>
            <person name="Hyden B."/>
            <person name="Feng K."/>
            <person name="Yates T.B."/>
            <person name="Jawdy S."/>
            <person name="Cereghino C."/>
            <person name="Smart L.B."/>
            <person name="Muchero W."/>
        </authorList>
    </citation>
    <scope>NUCLEOTIDE SEQUENCE</scope>
    <source>
        <tissue evidence="1">Shoot tip</tissue>
    </source>
</reference>
<evidence type="ECO:0000313" key="2">
    <source>
        <dbReference type="Proteomes" id="UP001141253"/>
    </source>
</evidence>
<dbReference type="Proteomes" id="UP001141253">
    <property type="component" value="Chromosome 16"/>
</dbReference>
<comment type="caution">
    <text evidence="1">The sequence shown here is derived from an EMBL/GenBank/DDBJ whole genome shotgun (WGS) entry which is preliminary data.</text>
</comment>
<proteinExistence type="predicted"/>
<dbReference type="EMBL" id="JAPFFI010000027">
    <property type="protein sequence ID" value="KAJ6303018.1"/>
    <property type="molecule type" value="Genomic_DNA"/>
</dbReference>
<name>A0ABQ8ZMA8_9ROSI</name>
<organism evidence="1 2">
    <name type="scientific">Salix suchowensis</name>
    <dbReference type="NCBI Taxonomy" id="1278906"/>
    <lineage>
        <taxon>Eukaryota</taxon>
        <taxon>Viridiplantae</taxon>
        <taxon>Streptophyta</taxon>
        <taxon>Embryophyta</taxon>
        <taxon>Tracheophyta</taxon>
        <taxon>Spermatophyta</taxon>
        <taxon>Magnoliopsida</taxon>
        <taxon>eudicotyledons</taxon>
        <taxon>Gunneridae</taxon>
        <taxon>Pentapetalae</taxon>
        <taxon>rosids</taxon>
        <taxon>fabids</taxon>
        <taxon>Malpighiales</taxon>
        <taxon>Salicaceae</taxon>
        <taxon>Saliceae</taxon>
        <taxon>Salix</taxon>
    </lineage>
</organism>